<name>A0A918C2D4_9ACTN</name>
<dbReference type="Gene3D" id="3.50.50.60">
    <property type="entry name" value="FAD/NAD(P)-binding domain"/>
    <property type="match status" value="2"/>
</dbReference>
<organism evidence="7 8">
    <name type="scientific">Streptomyces pilosus</name>
    <dbReference type="NCBI Taxonomy" id="28893"/>
    <lineage>
        <taxon>Bacteria</taxon>
        <taxon>Bacillati</taxon>
        <taxon>Actinomycetota</taxon>
        <taxon>Actinomycetes</taxon>
        <taxon>Kitasatosporales</taxon>
        <taxon>Streptomycetaceae</taxon>
        <taxon>Streptomyces</taxon>
    </lineage>
</organism>
<feature type="compositionally biased region" description="Basic and acidic residues" evidence="5">
    <location>
        <begin position="567"/>
        <end position="578"/>
    </location>
</feature>
<dbReference type="InterPro" id="IPR000172">
    <property type="entry name" value="GMC_OxRdtase_N"/>
</dbReference>
<dbReference type="PANTHER" id="PTHR46056:SF12">
    <property type="entry name" value="LONG-CHAIN-ALCOHOL OXIDASE"/>
    <property type="match status" value="1"/>
</dbReference>
<evidence type="ECO:0000256" key="5">
    <source>
        <dbReference type="SAM" id="MobiDB-lite"/>
    </source>
</evidence>
<dbReference type="Pfam" id="PF00732">
    <property type="entry name" value="GMC_oxred_N"/>
    <property type="match status" value="1"/>
</dbReference>
<dbReference type="Proteomes" id="UP000656732">
    <property type="component" value="Unassembled WGS sequence"/>
</dbReference>
<dbReference type="PROSITE" id="PS51379">
    <property type="entry name" value="4FE4S_FER_2"/>
    <property type="match status" value="1"/>
</dbReference>
<accession>A0A918C2D4</accession>
<comment type="similarity">
    <text evidence="1">Belongs to the GMC oxidoreductase family.</text>
</comment>
<evidence type="ECO:0000256" key="2">
    <source>
        <dbReference type="ARBA" id="ARBA00022630"/>
    </source>
</evidence>
<dbReference type="GO" id="GO:0016614">
    <property type="term" value="F:oxidoreductase activity, acting on CH-OH group of donors"/>
    <property type="evidence" value="ECO:0007669"/>
    <property type="project" value="InterPro"/>
</dbReference>
<proteinExistence type="inferred from homology"/>
<dbReference type="EMBL" id="BMTU01000016">
    <property type="protein sequence ID" value="GGR03266.1"/>
    <property type="molecule type" value="Genomic_DNA"/>
</dbReference>
<keyword evidence="2" id="KW-0285">Flavoprotein</keyword>
<evidence type="ECO:0000256" key="4">
    <source>
        <dbReference type="ARBA" id="ARBA00023002"/>
    </source>
</evidence>
<dbReference type="GO" id="GO:0050660">
    <property type="term" value="F:flavin adenine dinucleotide binding"/>
    <property type="evidence" value="ECO:0007669"/>
    <property type="project" value="InterPro"/>
</dbReference>
<dbReference type="Pfam" id="PF00890">
    <property type="entry name" value="FAD_binding_2"/>
    <property type="match status" value="1"/>
</dbReference>
<dbReference type="RefSeq" id="WP_189561106.1">
    <property type="nucleotide sequence ID" value="NZ_BMTU01000016.1"/>
</dbReference>
<dbReference type="SUPFAM" id="SSF51905">
    <property type="entry name" value="FAD/NAD(P)-binding domain"/>
    <property type="match status" value="1"/>
</dbReference>
<dbReference type="InterPro" id="IPR003953">
    <property type="entry name" value="FAD-dep_OxRdtase_2_FAD-bd"/>
</dbReference>
<dbReference type="InterPro" id="IPR017896">
    <property type="entry name" value="4Fe4S_Fe-S-bd"/>
</dbReference>
<dbReference type="InterPro" id="IPR007867">
    <property type="entry name" value="GMC_OxRtase_C"/>
</dbReference>
<reference evidence="7" key="1">
    <citation type="journal article" date="2014" name="Int. J. Syst. Evol. Microbiol.">
        <title>Complete genome sequence of Corynebacterium casei LMG S-19264T (=DSM 44701T), isolated from a smear-ripened cheese.</title>
        <authorList>
            <consortium name="US DOE Joint Genome Institute (JGI-PGF)"/>
            <person name="Walter F."/>
            <person name="Albersmeier A."/>
            <person name="Kalinowski J."/>
            <person name="Ruckert C."/>
        </authorList>
    </citation>
    <scope>NUCLEOTIDE SEQUENCE</scope>
    <source>
        <strain evidence="7">JCM 4403</strain>
    </source>
</reference>
<reference evidence="7" key="2">
    <citation type="submission" date="2020-09" db="EMBL/GenBank/DDBJ databases">
        <authorList>
            <person name="Sun Q."/>
            <person name="Ohkuma M."/>
        </authorList>
    </citation>
    <scope>NUCLEOTIDE SEQUENCE</scope>
    <source>
        <strain evidence="7">JCM 4403</strain>
    </source>
</reference>
<dbReference type="Gene3D" id="3.30.410.10">
    <property type="entry name" value="Cholesterol Oxidase, domain 2"/>
    <property type="match status" value="1"/>
</dbReference>
<feature type="domain" description="4Fe-4S ferredoxin-type" evidence="6">
    <location>
        <begin position="287"/>
        <end position="316"/>
    </location>
</feature>
<keyword evidence="4" id="KW-0560">Oxidoreductase</keyword>
<feature type="region of interest" description="Disordered" evidence="5">
    <location>
        <begin position="558"/>
        <end position="578"/>
    </location>
</feature>
<evidence type="ECO:0000313" key="7">
    <source>
        <dbReference type="EMBL" id="GGR03266.1"/>
    </source>
</evidence>
<evidence type="ECO:0000313" key="8">
    <source>
        <dbReference type="Proteomes" id="UP000656732"/>
    </source>
</evidence>
<keyword evidence="3" id="KW-0274">FAD</keyword>
<evidence type="ECO:0000259" key="6">
    <source>
        <dbReference type="PROSITE" id="PS51379"/>
    </source>
</evidence>
<dbReference type="Pfam" id="PF05199">
    <property type="entry name" value="GMC_oxred_C"/>
    <property type="match status" value="1"/>
</dbReference>
<keyword evidence="8" id="KW-1185">Reference proteome</keyword>
<evidence type="ECO:0000256" key="3">
    <source>
        <dbReference type="ARBA" id="ARBA00022827"/>
    </source>
</evidence>
<dbReference type="InterPro" id="IPR036188">
    <property type="entry name" value="FAD/NAD-bd_sf"/>
</dbReference>
<comment type="caution">
    <text evidence="7">The sequence shown here is derived from an EMBL/GenBank/DDBJ whole genome shotgun (WGS) entry which is preliminary data.</text>
</comment>
<sequence>MTADRGRALSALLLDIGTEADHADWEREVPTRLLDILASLPPYIRAGLLAADAALDGASLLSTGRRAHRLPPDTRTRLLRRLTRLPGFEVLMDNVKIPLLLAAGASRHSARRIQPLVRNDPPLDICPSSDWPGAHRADAVVIGSGAGGAVAALTLASSGRSVVVLEEGRHFPTQELASRAPLDRFADAYRDGGATLALGLPPVLLPLGRAVGGTTLVNSGTCFRTPRHVLKQWHRTHGVELADPATFARHIDHVEDLLGVGVPDPSVLGRNGALALLGSERLGWSAAALRRNATDCGGCCECIAGCPSGAKQAVHLSVLPAACVAGARIITRARATEIVTAHRAGARRVIAVKAVRPDGTTFTVRTGLVVAAAGALHTPALLRRSGLAGHPRLGRNLAIHPAVSVAGRFAEPVTGPGAGPNVLQSVGVDEWHHDGILIEATAAPPGMTSFVLPYLGSRLKRELNDAGNLGLLGAMVSDRPSGRVRGTHRPVASYTLHAEDGHRLLQSIVHMGRILFAAGAREVLTGIPAHPSVTSPDALDDVVRRTSHRRLHLSAFHPTGTAALGADDQHSPTRPDGRLRGTEGVLVADACLLPSSPGVNPQITIMALAHAVTEHATRSWPRAPA</sequence>
<evidence type="ECO:0000256" key="1">
    <source>
        <dbReference type="ARBA" id="ARBA00010790"/>
    </source>
</evidence>
<gene>
    <name evidence="7" type="ORF">GCM10010280_59090</name>
</gene>
<dbReference type="AlphaFoldDB" id="A0A918C2D4"/>
<protein>
    <submittedName>
        <fullName evidence="7">GMC-type oxidoreductase</fullName>
    </submittedName>
</protein>
<dbReference type="PANTHER" id="PTHR46056">
    <property type="entry name" value="LONG-CHAIN-ALCOHOL OXIDASE"/>
    <property type="match status" value="1"/>
</dbReference>